<feature type="domain" description="Major facilitator superfamily (MFS) profile" evidence="7">
    <location>
        <begin position="27"/>
        <end position="512"/>
    </location>
</feature>
<evidence type="ECO:0000256" key="6">
    <source>
        <dbReference type="SAM" id="Phobius"/>
    </source>
</evidence>
<dbReference type="PROSITE" id="PS50850">
    <property type="entry name" value="MFS"/>
    <property type="match status" value="1"/>
</dbReference>
<feature type="transmembrane region" description="Helical" evidence="6">
    <location>
        <begin position="393"/>
        <end position="412"/>
    </location>
</feature>
<dbReference type="SUPFAM" id="SSF103473">
    <property type="entry name" value="MFS general substrate transporter"/>
    <property type="match status" value="1"/>
</dbReference>
<dbReference type="CDD" id="cd17328">
    <property type="entry name" value="MFS_spinster_like"/>
    <property type="match status" value="1"/>
</dbReference>
<dbReference type="InterPro" id="IPR044770">
    <property type="entry name" value="MFS_spinster-like"/>
</dbReference>
<keyword evidence="9" id="KW-1185">Reference proteome</keyword>
<reference evidence="9" key="1">
    <citation type="journal article" date="2019" name="Int. J. Syst. Evol. Microbiol.">
        <title>The Global Catalogue of Microorganisms (GCM) 10K type strain sequencing project: providing services to taxonomists for standard genome sequencing and annotation.</title>
        <authorList>
            <consortium name="The Broad Institute Genomics Platform"/>
            <consortium name="The Broad Institute Genome Sequencing Center for Infectious Disease"/>
            <person name="Wu L."/>
            <person name="Ma J."/>
        </authorList>
    </citation>
    <scope>NUCLEOTIDE SEQUENCE [LARGE SCALE GENOMIC DNA]</scope>
    <source>
        <strain evidence="9">KCTC 42644</strain>
    </source>
</reference>
<comment type="subcellular location">
    <subcellularLocation>
        <location evidence="1">Membrane</location>
        <topology evidence="1">Multi-pass membrane protein</topology>
    </subcellularLocation>
</comment>
<feature type="transmembrane region" description="Helical" evidence="6">
    <location>
        <begin position="153"/>
        <end position="178"/>
    </location>
</feature>
<dbReference type="EMBL" id="JBHRXV010000003">
    <property type="protein sequence ID" value="MFC3711581.1"/>
    <property type="molecule type" value="Genomic_DNA"/>
</dbReference>
<evidence type="ECO:0000259" key="7">
    <source>
        <dbReference type="PROSITE" id="PS50850"/>
    </source>
</evidence>
<feature type="transmembrane region" description="Helical" evidence="6">
    <location>
        <begin position="418"/>
        <end position="439"/>
    </location>
</feature>
<protein>
    <submittedName>
        <fullName evidence="8">Spinster family MFS transporter</fullName>
    </submittedName>
</protein>
<dbReference type="RefSeq" id="WP_380856810.1">
    <property type="nucleotide sequence ID" value="NZ_JBHRXV010000003.1"/>
</dbReference>
<keyword evidence="2" id="KW-0813">Transport</keyword>
<accession>A0ABV7X6W6</accession>
<evidence type="ECO:0000256" key="5">
    <source>
        <dbReference type="ARBA" id="ARBA00023136"/>
    </source>
</evidence>
<dbReference type="PANTHER" id="PTHR23505">
    <property type="entry name" value="SPINSTER"/>
    <property type="match status" value="1"/>
</dbReference>
<feature type="transmembrane region" description="Helical" evidence="6">
    <location>
        <begin position="483"/>
        <end position="508"/>
    </location>
</feature>
<evidence type="ECO:0000256" key="3">
    <source>
        <dbReference type="ARBA" id="ARBA00022692"/>
    </source>
</evidence>
<dbReference type="PANTHER" id="PTHR23505:SF79">
    <property type="entry name" value="PROTEIN SPINSTER"/>
    <property type="match status" value="1"/>
</dbReference>
<dbReference type="InterPro" id="IPR011701">
    <property type="entry name" value="MFS"/>
</dbReference>
<evidence type="ECO:0000256" key="4">
    <source>
        <dbReference type="ARBA" id="ARBA00022989"/>
    </source>
</evidence>
<keyword evidence="4 6" id="KW-1133">Transmembrane helix</keyword>
<organism evidence="8 9">
    <name type="scientific">Sphingoaurantiacus capsulatus</name>
    <dbReference type="NCBI Taxonomy" id="1771310"/>
    <lineage>
        <taxon>Bacteria</taxon>
        <taxon>Pseudomonadati</taxon>
        <taxon>Pseudomonadota</taxon>
        <taxon>Alphaproteobacteria</taxon>
        <taxon>Sphingomonadales</taxon>
        <taxon>Sphingosinicellaceae</taxon>
        <taxon>Sphingoaurantiacus</taxon>
    </lineage>
</organism>
<dbReference type="Proteomes" id="UP001595615">
    <property type="component" value="Unassembled WGS sequence"/>
</dbReference>
<dbReference type="InterPro" id="IPR036259">
    <property type="entry name" value="MFS_trans_sf"/>
</dbReference>
<evidence type="ECO:0000256" key="2">
    <source>
        <dbReference type="ARBA" id="ARBA00022448"/>
    </source>
</evidence>
<dbReference type="InterPro" id="IPR020846">
    <property type="entry name" value="MFS_dom"/>
</dbReference>
<feature type="transmembrane region" description="Helical" evidence="6">
    <location>
        <begin position="285"/>
        <end position="301"/>
    </location>
</feature>
<name>A0ABV7X6W6_9SPHN</name>
<evidence type="ECO:0000256" key="1">
    <source>
        <dbReference type="ARBA" id="ARBA00004141"/>
    </source>
</evidence>
<proteinExistence type="predicted"/>
<feature type="transmembrane region" description="Helical" evidence="6">
    <location>
        <begin position="322"/>
        <end position="348"/>
    </location>
</feature>
<gene>
    <name evidence="8" type="ORF">ACFOMD_03300</name>
</gene>
<feature type="transmembrane region" description="Helical" evidence="6">
    <location>
        <begin position="451"/>
        <end position="471"/>
    </location>
</feature>
<keyword evidence="5 6" id="KW-0472">Membrane</keyword>
<keyword evidence="3 6" id="KW-0812">Transmembrane</keyword>
<dbReference type="Pfam" id="PF07690">
    <property type="entry name" value="MFS_1"/>
    <property type="match status" value="1"/>
</dbReference>
<feature type="transmembrane region" description="Helical" evidence="6">
    <location>
        <begin position="23"/>
        <end position="45"/>
    </location>
</feature>
<feature type="transmembrane region" description="Helical" evidence="6">
    <location>
        <begin position="65"/>
        <end position="82"/>
    </location>
</feature>
<comment type="caution">
    <text evidence="8">The sequence shown here is derived from an EMBL/GenBank/DDBJ whole genome shotgun (WGS) entry which is preliminary data.</text>
</comment>
<sequence length="525" mass="55607">MEQQAATTADEAEIRKSDIGGPYAWYVLGVLVLVYMINFIDRQIISILAEDIKADLGVTDADLGFLYGTAFGVFYSLFGIPLGRLADMWYRGRLMTIGLSVWSLMTAVSGFAQNFTQLAAARIGVGIGEATASPCAFSMISDYFPKEQRATALGIYSSGLYLGAGTSLFIGGLVVQSWNAAYPSGGPMGLMGWQAAFLAVGLPGLLLAIWVATLREPVRGLADGHITPAEPNPWGKFFTELSSIVPPLTLVHAALNGVAALVTNVIGLAIIVAGAWGMVMLTGDIPQWAAVGLGVYAVFSWSQSLKRRDPATYKLIWGTPAFMLTVLGFGLIAFGTYAVGFWAVPYAIREWGVDKATAGFLLGGGAAASGFIGVILGGRLSDRFRRTNPSGRILIGFLSIFGSAPLLVWSFTTTSETLFYILAFVNGIFASLWVGVAAATTQDLVLPRMRGAATATYFLGTTLIGLGMGPYAVGKVSLITGDLGVACMSVIAVMPITLISLVLVYRWLPEAEATRFERSGETPGA</sequence>
<feature type="transmembrane region" description="Helical" evidence="6">
    <location>
        <begin position="258"/>
        <end position="279"/>
    </location>
</feature>
<evidence type="ECO:0000313" key="9">
    <source>
        <dbReference type="Proteomes" id="UP001595615"/>
    </source>
</evidence>
<evidence type="ECO:0000313" key="8">
    <source>
        <dbReference type="EMBL" id="MFC3711581.1"/>
    </source>
</evidence>
<feature type="transmembrane region" description="Helical" evidence="6">
    <location>
        <begin position="360"/>
        <end position="381"/>
    </location>
</feature>
<dbReference type="Gene3D" id="1.20.1250.20">
    <property type="entry name" value="MFS general substrate transporter like domains"/>
    <property type="match status" value="2"/>
</dbReference>
<feature type="transmembrane region" description="Helical" evidence="6">
    <location>
        <begin position="190"/>
        <end position="212"/>
    </location>
</feature>